<dbReference type="Proteomes" id="UP000437970">
    <property type="component" value="Unassembled WGS sequence"/>
</dbReference>
<dbReference type="EMBL" id="WIWP01000025">
    <property type="protein sequence ID" value="MQT27034.1"/>
    <property type="molecule type" value="Genomic_DNA"/>
</dbReference>
<evidence type="ECO:0000313" key="3">
    <source>
        <dbReference type="EMBL" id="MQT78533.1"/>
    </source>
</evidence>
<evidence type="ECO:0000313" key="2">
    <source>
        <dbReference type="EMBL" id="MQT27034.1"/>
    </source>
</evidence>
<dbReference type="EMBL" id="WIVW01000001">
    <property type="protein sequence ID" value="MQU25205.1"/>
    <property type="molecule type" value="Genomic_DNA"/>
</dbReference>
<proteinExistence type="predicted"/>
<keyword evidence="8" id="KW-1185">Reference proteome</keyword>
<name>A0A6A7YQ05_9PSED</name>
<organism evidence="3">
    <name type="scientific">Pseudomonas helleri</name>
    <dbReference type="NCBI Taxonomy" id="1608996"/>
    <lineage>
        <taxon>Bacteria</taxon>
        <taxon>Pseudomonadati</taxon>
        <taxon>Pseudomonadota</taxon>
        <taxon>Gammaproteobacteria</taxon>
        <taxon>Pseudomonadales</taxon>
        <taxon>Pseudomonadaceae</taxon>
        <taxon>Pseudomonas</taxon>
    </lineage>
</organism>
<evidence type="ECO:0000313" key="5">
    <source>
        <dbReference type="EMBL" id="MQU25205.1"/>
    </source>
</evidence>
<dbReference type="Proteomes" id="UP000713985">
    <property type="component" value="Unassembled WGS sequence"/>
</dbReference>
<evidence type="ECO:0000313" key="8">
    <source>
        <dbReference type="Proteomes" id="UP000713985"/>
    </source>
</evidence>
<evidence type="ECO:0000313" key="4">
    <source>
        <dbReference type="EMBL" id="MQU15561.1"/>
    </source>
</evidence>
<dbReference type="Gene3D" id="3.10.450.50">
    <property type="match status" value="1"/>
</dbReference>
<evidence type="ECO:0000259" key="1">
    <source>
        <dbReference type="Pfam" id="PF14534"/>
    </source>
</evidence>
<protein>
    <submittedName>
        <fullName evidence="3">DUF4440 domain-containing protein</fullName>
    </submittedName>
</protein>
<reference evidence="6 7" key="1">
    <citation type="submission" date="2019-10" db="EMBL/GenBank/DDBJ databases">
        <title>Evaluation of single-gene subtyping targets for Pseudomonas.</title>
        <authorList>
            <person name="Reichler S.J."/>
            <person name="Orsi R.H."/>
            <person name="Wiedmann M."/>
            <person name="Martin N.H."/>
            <person name="Murphy S.I."/>
        </authorList>
    </citation>
    <scope>NUCLEOTIDE SEQUENCE</scope>
    <source>
        <strain evidence="2 8">FSL R10-0802</strain>
        <strain evidence="4 7">FSL R10-1594</strain>
        <strain evidence="5 6">FSL R10-1984</strain>
        <strain evidence="3">FSL R10-2339</strain>
    </source>
</reference>
<dbReference type="SUPFAM" id="SSF54427">
    <property type="entry name" value="NTF2-like"/>
    <property type="match status" value="1"/>
</dbReference>
<gene>
    <name evidence="4" type="ORF">GHN41_03745</name>
    <name evidence="3" type="ORF">GHN86_00425</name>
    <name evidence="2" type="ORF">GHN94_14515</name>
    <name evidence="5" type="ORF">GHO29_01815</name>
</gene>
<evidence type="ECO:0000313" key="7">
    <source>
        <dbReference type="Proteomes" id="UP000443000"/>
    </source>
</evidence>
<evidence type="ECO:0000313" key="6">
    <source>
        <dbReference type="Proteomes" id="UP000437970"/>
    </source>
</evidence>
<comment type="caution">
    <text evidence="3">The sequence shown here is derived from an EMBL/GenBank/DDBJ whole genome shotgun (WGS) entry which is preliminary data.</text>
</comment>
<feature type="domain" description="DUF4440" evidence="1">
    <location>
        <begin position="47"/>
        <end position="152"/>
    </location>
</feature>
<dbReference type="EMBL" id="WIWC01000001">
    <property type="protein sequence ID" value="MQT78533.1"/>
    <property type="molecule type" value="Genomic_DNA"/>
</dbReference>
<accession>A0A6A7YQ05</accession>
<dbReference type="Proteomes" id="UP000443000">
    <property type="component" value="Unassembled WGS sequence"/>
</dbReference>
<sequence length="164" mass="18097">MPAPSCAAIKPATSQDKTCNWTAVPMKALSENGTHASLCNPEMIQAIFELERRRQKALVDVDLDTLHSLFDDELIHVHSTGLVHDKSQLLAHIARKRGFLAIERGPLHVQGTAALAVLSGPIINHLRGADGGEEQMHGFVTQVVYLTQEGWKFLHFQLTVTRES</sequence>
<dbReference type="Pfam" id="PF14534">
    <property type="entry name" value="DUF4440"/>
    <property type="match status" value="1"/>
</dbReference>
<dbReference type="AlphaFoldDB" id="A0A6A7YQ05"/>
<dbReference type="EMBL" id="WIVT01000003">
    <property type="protein sequence ID" value="MQU15561.1"/>
    <property type="molecule type" value="Genomic_DNA"/>
</dbReference>
<dbReference type="InterPro" id="IPR027843">
    <property type="entry name" value="DUF4440"/>
</dbReference>
<dbReference type="OrthoDB" id="5146008at2"/>
<dbReference type="InterPro" id="IPR032710">
    <property type="entry name" value="NTF2-like_dom_sf"/>
</dbReference>